<dbReference type="InterPro" id="IPR010152">
    <property type="entry name" value="CRISPR-assoc_prot_Cas2_sub"/>
</dbReference>
<name>A0ABZ1BQ92_9FIRM</name>
<protein>
    <submittedName>
        <fullName evidence="1">Type I-E CRISPR-associated endoribonuclease Cas2e</fullName>
    </submittedName>
</protein>
<dbReference type="Pfam" id="PF09707">
    <property type="entry name" value="Cas_Cas2CT1978"/>
    <property type="match status" value="1"/>
</dbReference>
<gene>
    <name evidence="1" type="primary">cas2e</name>
    <name evidence="1" type="ORF">VLY81_02015</name>
</gene>
<dbReference type="Gene3D" id="3.30.70.240">
    <property type="match status" value="1"/>
</dbReference>
<proteinExistence type="predicted"/>
<evidence type="ECO:0000313" key="1">
    <source>
        <dbReference type="EMBL" id="WRP14972.1"/>
    </source>
</evidence>
<accession>A0ABZ1BQ92</accession>
<dbReference type="NCBIfam" id="TIGR01873">
    <property type="entry name" value="cas_CT1978"/>
    <property type="match status" value="1"/>
</dbReference>
<organism evidence="1 2">
    <name type="scientific">Geochorda subterranea</name>
    <dbReference type="NCBI Taxonomy" id="3109564"/>
    <lineage>
        <taxon>Bacteria</taxon>
        <taxon>Bacillati</taxon>
        <taxon>Bacillota</taxon>
        <taxon>Limnochordia</taxon>
        <taxon>Limnochordales</taxon>
        <taxon>Geochordaceae</taxon>
        <taxon>Geochorda</taxon>
    </lineage>
</organism>
<dbReference type="EMBL" id="CP141614">
    <property type="protein sequence ID" value="WRP14972.1"/>
    <property type="molecule type" value="Genomic_DNA"/>
</dbReference>
<sequence length="103" mass="11277">MSTTIIVTRNVSDRIRGFLASSMLELAPGVYCGFRLSPAVRERIWGVLEEWFAVEVDASIAMLWREPSVPGEQAVKVLGSPPVDLVEHDGMMLARRPPPGAGE</sequence>
<keyword evidence="2" id="KW-1185">Reference proteome</keyword>
<evidence type="ECO:0000313" key="2">
    <source>
        <dbReference type="Proteomes" id="UP001333102"/>
    </source>
</evidence>
<dbReference type="Proteomes" id="UP001333102">
    <property type="component" value="Chromosome"/>
</dbReference>
<reference evidence="2" key="1">
    <citation type="submission" date="2023-12" db="EMBL/GenBank/DDBJ databases">
        <title>Novel isolates from deep terrestrial aquifers shed light on the physiology and ecology of the class Limnochordia.</title>
        <authorList>
            <person name="Karnachuk O.V."/>
            <person name="Lukina A.P."/>
            <person name="Avakyan M.R."/>
            <person name="Kadnikov V."/>
            <person name="Begmatov S."/>
            <person name="Beletsky A.V."/>
            <person name="Mardanov A.V."/>
            <person name="Ravin N.V."/>
        </authorList>
    </citation>
    <scope>NUCLEOTIDE SEQUENCE [LARGE SCALE GENOMIC DNA]</scope>
    <source>
        <strain evidence="2">LN</strain>
    </source>
</reference>
<dbReference type="RefSeq" id="WP_324669361.1">
    <property type="nucleotide sequence ID" value="NZ_CP141614.1"/>
</dbReference>